<dbReference type="InterPro" id="IPR003337">
    <property type="entry name" value="Trehalose_PPase"/>
</dbReference>
<dbReference type="Proteomes" id="UP000267342">
    <property type="component" value="Chromosome"/>
</dbReference>
<dbReference type="CDD" id="cd01627">
    <property type="entry name" value="HAD_TPP"/>
    <property type="match status" value="1"/>
</dbReference>
<keyword evidence="6" id="KW-1185">Reference proteome</keyword>
<dbReference type="GO" id="GO:0005992">
    <property type="term" value="P:trehalose biosynthetic process"/>
    <property type="evidence" value="ECO:0007669"/>
    <property type="project" value="UniProtKB-UniPathway"/>
</dbReference>
<accession>A0A348HFA6</accession>
<dbReference type="Gene3D" id="3.40.50.1000">
    <property type="entry name" value="HAD superfamily/HAD-like"/>
    <property type="match status" value="1"/>
</dbReference>
<name>A0A348HFA6_9GAMM</name>
<dbReference type="Pfam" id="PF02358">
    <property type="entry name" value="Trehalose_PPase"/>
    <property type="match status" value="1"/>
</dbReference>
<comment type="function">
    <text evidence="4">Removes the phosphate from trehalose 6-phosphate to produce free trehalose.</text>
</comment>
<keyword evidence="3 4" id="KW-0378">Hydrolase</keyword>
<dbReference type="InterPro" id="IPR006379">
    <property type="entry name" value="HAD-SF_hydro_IIB"/>
</dbReference>
<proteinExistence type="inferred from homology"/>
<dbReference type="InterPro" id="IPR036412">
    <property type="entry name" value="HAD-like_sf"/>
</dbReference>
<dbReference type="InterPro" id="IPR044651">
    <property type="entry name" value="OTSB-like"/>
</dbReference>
<keyword evidence="4" id="KW-0460">Magnesium</keyword>
<comment type="cofactor">
    <cofactor evidence="4">
        <name>Mg(2+)</name>
        <dbReference type="ChEBI" id="CHEBI:18420"/>
    </cofactor>
</comment>
<dbReference type="PANTHER" id="PTHR43768:SF3">
    <property type="entry name" value="TREHALOSE 6-PHOSPHATE PHOSPHATASE"/>
    <property type="match status" value="1"/>
</dbReference>
<dbReference type="EC" id="3.1.3.12" evidence="4"/>
<dbReference type="GO" id="GO:0004805">
    <property type="term" value="F:trehalose-phosphatase activity"/>
    <property type="evidence" value="ECO:0007669"/>
    <property type="project" value="UniProtKB-EC"/>
</dbReference>
<protein>
    <recommendedName>
        <fullName evidence="4">Trehalose 6-phosphate phosphatase</fullName>
        <ecNumber evidence="4">3.1.3.12</ecNumber>
    </recommendedName>
</protein>
<comment type="catalytic activity">
    <reaction evidence="4">
        <text>alpha,alpha-trehalose 6-phosphate + H2O = alpha,alpha-trehalose + phosphate</text>
        <dbReference type="Rhea" id="RHEA:23420"/>
        <dbReference type="ChEBI" id="CHEBI:15377"/>
        <dbReference type="ChEBI" id="CHEBI:16551"/>
        <dbReference type="ChEBI" id="CHEBI:43474"/>
        <dbReference type="ChEBI" id="CHEBI:58429"/>
        <dbReference type="EC" id="3.1.3.12"/>
    </reaction>
</comment>
<dbReference type="OrthoDB" id="9816160at2"/>
<comment type="pathway">
    <text evidence="1 4">Glycan biosynthesis; trehalose biosynthesis.</text>
</comment>
<dbReference type="EMBL" id="AP018933">
    <property type="protein sequence ID" value="BBG30308.1"/>
    <property type="molecule type" value="Genomic_DNA"/>
</dbReference>
<evidence type="ECO:0000313" key="6">
    <source>
        <dbReference type="Proteomes" id="UP000267342"/>
    </source>
</evidence>
<evidence type="ECO:0000256" key="2">
    <source>
        <dbReference type="ARBA" id="ARBA00008770"/>
    </source>
</evidence>
<dbReference type="SUPFAM" id="SSF56784">
    <property type="entry name" value="HAD-like"/>
    <property type="match status" value="1"/>
</dbReference>
<dbReference type="RefSeq" id="WP_051524240.1">
    <property type="nucleotide sequence ID" value="NZ_AP018933.1"/>
</dbReference>
<comment type="similarity">
    <text evidence="2 4">Belongs to the trehalose phosphatase family.</text>
</comment>
<evidence type="ECO:0000256" key="3">
    <source>
        <dbReference type="ARBA" id="ARBA00022801"/>
    </source>
</evidence>
<reference evidence="5 6" key="1">
    <citation type="submission" date="2018-09" db="EMBL/GenBank/DDBJ databases">
        <title>Zymobacter palmae IAM14233 (=T109) whole genome analysis.</title>
        <authorList>
            <person name="Yanase H."/>
        </authorList>
    </citation>
    <scope>NUCLEOTIDE SEQUENCE [LARGE SCALE GENOMIC DNA]</scope>
    <source>
        <strain evidence="5 6">IAM14233</strain>
    </source>
</reference>
<dbReference type="STRING" id="1123510.GCA_000620025_01838"/>
<sequence length="259" mass="27744">METDDVPIGITLQHYAFFFDIDGTLADICSRPDKVRIPPSRLSVLSGLAGAGGAWGVVSGRPLAEIDALLFPLRVPAAGVHGAQMRADPHQPMDTALMPLPSTLLRQLQNAVAALPGILVEQKGEVAIAVHYRACPQYEAEVTKRVEALVRADTRWALQHGKCVVEVRPAAVDKGKALRALMQAPCFAGRRPLFIGDDLSDEAGFAAAQALGGKGIRVGEGHTRAQHRLANPDALEAWLKRLMTPQGIRACGNEREDAS</sequence>
<evidence type="ECO:0000256" key="4">
    <source>
        <dbReference type="RuleBase" id="RU361117"/>
    </source>
</evidence>
<gene>
    <name evidence="5" type="ORF">ZBT109_1551</name>
</gene>
<dbReference type="InterPro" id="IPR023214">
    <property type="entry name" value="HAD_sf"/>
</dbReference>
<keyword evidence="4" id="KW-0479">Metal-binding</keyword>
<dbReference type="PANTHER" id="PTHR43768">
    <property type="entry name" value="TREHALOSE 6-PHOSPHATE PHOSPHATASE"/>
    <property type="match status" value="1"/>
</dbReference>
<dbReference type="Gene3D" id="3.30.70.1020">
    <property type="entry name" value="Trehalose-6-phosphate phosphatase related protein, domain 2"/>
    <property type="match status" value="1"/>
</dbReference>
<dbReference type="NCBIfam" id="TIGR00685">
    <property type="entry name" value="T6PP"/>
    <property type="match status" value="1"/>
</dbReference>
<dbReference type="GO" id="GO:0000287">
    <property type="term" value="F:magnesium ion binding"/>
    <property type="evidence" value="ECO:0007669"/>
    <property type="project" value="UniProtKB-ARBA"/>
</dbReference>
<dbReference type="NCBIfam" id="TIGR01484">
    <property type="entry name" value="HAD-SF-IIB"/>
    <property type="match status" value="1"/>
</dbReference>
<dbReference type="UniPathway" id="UPA00299"/>
<evidence type="ECO:0000256" key="1">
    <source>
        <dbReference type="ARBA" id="ARBA00005199"/>
    </source>
</evidence>
<organism evidence="5 6">
    <name type="scientific">Zymobacter palmae</name>
    <dbReference type="NCBI Taxonomy" id="33074"/>
    <lineage>
        <taxon>Bacteria</taxon>
        <taxon>Pseudomonadati</taxon>
        <taxon>Pseudomonadota</taxon>
        <taxon>Gammaproteobacteria</taxon>
        <taxon>Oceanospirillales</taxon>
        <taxon>Halomonadaceae</taxon>
        <taxon>Zymobacter group</taxon>
        <taxon>Zymobacter</taxon>
    </lineage>
</organism>
<evidence type="ECO:0000313" key="5">
    <source>
        <dbReference type="EMBL" id="BBG30308.1"/>
    </source>
</evidence>
<dbReference type="AlphaFoldDB" id="A0A348HFA6"/>
<dbReference type="KEGG" id="zpl:ZBT109_1551"/>